<evidence type="ECO:0000313" key="1">
    <source>
        <dbReference type="EMBL" id="GBM18325.1"/>
    </source>
</evidence>
<proteinExistence type="predicted"/>
<evidence type="ECO:0000313" key="2">
    <source>
        <dbReference type="Proteomes" id="UP000499080"/>
    </source>
</evidence>
<organism evidence="1 2">
    <name type="scientific">Araneus ventricosus</name>
    <name type="common">Orbweaver spider</name>
    <name type="synonym">Epeira ventricosa</name>
    <dbReference type="NCBI Taxonomy" id="182803"/>
    <lineage>
        <taxon>Eukaryota</taxon>
        <taxon>Metazoa</taxon>
        <taxon>Ecdysozoa</taxon>
        <taxon>Arthropoda</taxon>
        <taxon>Chelicerata</taxon>
        <taxon>Arachnida</taxon>
        <taxon>Araneae</taxon>
        <taxon>Araneomorphae</taxon>
        <taxon>Entelegynae</taxon>
        <taxon>Araneoidea</taxon>
        <taxon>Araneidae</taxon>
        <taxon>Araneus</taxon>
    </lineage>
</organism>
<dbReference type="EMBL" id="BGPR01000402">
    <property type="protein sequence ID" value="GBM18325.1"/>
    <property type="molecule type" value="Genomic_DNA"/>
</dbReference>
<sequence length="99" mass="11345">MTRTPPEPAPASPNFLPHQREEMWPPTHDIACNGTQYTTGLQENRVSSLELSSPEAETLSLGRRDLERNMKTRKDLDIHFYTILIIGEGEMQNVFITFE</sequence>
<dbReference type="Proteomes" id="UP000499080">
    <property type="component" value="Unassembled WGS sequence"/>
</dbReference>
<reference evidence="1 2" key="1">
    <citation type="journal article" date="2019" name="Sci. Rep.">
        <title>Orb-weaving spider Araneus ventricosus genome elucidates the spidroin gene catalogue.</title>
        <authorList>
            <person name="Kono N."/>
            <person name="Nakamura H."/>
            <person name="Ohtoshi R."/>
            <person name="Moran D.A.P."/>
            <person name="Shinohara A."/>
            <person name="Yoshida Y."/>
            <person name="Fujiwara M."/>
            <person name="Mori M."/>
            <person name="Tomita M."/>
            <person name="Arakawa K."/>
        </authorList>
    </citation>
    <scope>NUCLEOTIDE SEQUENCE [LARGE SCALE GENOMIC DNA]</scope>
</reference>
<gene>
    <name evidence="1" type="ORF">AVEN_127785_1</name>
</gene>
<dbReference type="AlphaFoldDB" id="A0A4Y2DRU0"/>
<accession>A0A4Y2DRU0</accession>
<name>A0A4Y2DRU0_ARAVE</name>
<comment type="caution">
    <text evidence="1">The sequence shown here is derived from an EMBL/GenBank/DDBJ whole genome shotgun (WGS) entry which is preliminary data.</text>
</comment>
<keyword evidence="2" id="KW-1185">Reference proteome</keyword>
<protein>
    <submittedName>
        <fullName evidence="1">Uncharacterized protein</fullName>
    </submittedName>
</protein>